<evidence type="ECO:0000313" key="2">
    <source>
        <dbReference type="EMBL" id="AWA45202.1"/>
    </source>
</evidence>
<organism evidence="2">
    <name type="scientific">Saccharum officinarum</name>
    <name type="common">Sugarcane</name>
    <dbReference type="NCBI Taxonomy" id="4547"/>
    <lineage>
        <taxon>Eukaryota</taxon>
        <taxon>Viridiplantae</taxon>
        <taxon>Streptophyta</taxon>
        <taxon>Embryophyta</taxon>
        <taxon>Tracheophyta</taxon>
        <taxon>Spermatophyta</taxon>
        <taxon>Magnoliopsida</taxon>
        <taxon>Liliopsida</taxon>
        <taxon>Poales</taxon>
        <taxon>Poaceae</taxon>
        <taxon>PACMAD clade</taxon>
        <taxon>Panicoideae</taxon>
        <taxon>Andropogonodae</taxon>
        <taxon>Andropogoneae</taxon>
        <taxon>Saccharinae</taxon>
        <taxon>Saccharum</taxon>
        <taxon>Saccharum officinarum species complex</taxon>
    </lineage>
</organism>
<proteinExistence type="predicted"/>
<protein>
    <submittedName>
        <fullName evidence="2">Uncharacterized protein</fullName>
    </submittedName>
</protein>
<gene>
    <name evidence="2" type="ORF">SO189A08_000004</name>
</gene>
<feature type="compositionally biased region" description="Basic and acidic residues" evidence="1">
    <location>
        <begin position="29"/>
        <end position="50"/>
    </location>
</feature>
<name>A0A678T4M9_SACOF</name>
<feature type="compositionally biased region" description="Polar residues" evidence="1">
    <location>
        <begin position="1"/>
        <end position="23"/>
    </location>
</feature>
<accession>A0A678T4M9</accession>
<evidence type="ECO:0000256" key="1">
    <source>
        <dbReference type="SAM" id="MobiDB-lite"/>
    </source>
</evidence>
<feature type="compositionally biased region" description="Basic residues" evidence="1">
    <location>
        <begin position="51"/>
        <end position="62"/>
    </location>
</feature>
<feature type="region of interest" description="Disordered" evidence="1">
    <location>
        <begin position="1"/>
        <end position="94"/>
    </location>
</feature>
<reference evidence="2" key="1">
    <citation type="submission" date="2018-04" db="EMBL/GenBank/DDBJ databases">
        <title>Comparative Analysis of Homologous Sequences of Saccharum officinarum and Saccharum spontaneum Reveals Independent Polyploidization Events.</title>
        <authorList>
            <person name="Sharma A."/>
            <person name="Song J."/>
            <person name="Lin Q."/>
            <person name="Singh R."/>
            <person name="Ramos N."/>
            <person name="Wang K."/>
            <person name="Zhang J."/>
            <person name="Ming R."/>
            <person name="Yu Q."/>
        </authorList>
    </citation>
    <scope>NUCLEOTIDE SEQUENCE</scope>
</reference>
<dbReference type="AlphaFoldDB" id="A0A678T4M9"/>
<dbReference type="EMBL" id="MH182537">
    <property type="protein sequence ID" value="AWA45202.1"/>
    <property type="molecule type" value="Genomic_DNA"/>
</dbReference>
<sequence>MDPTKNNNPSTPFRDLSNATNPGANAKTRKAELQKARRAAMLEEKRNETNRKRREARQRKKAQSTQPELSTGGQGTSNKKNEDPDGNGDWLRRNNSYQPHYIDVENISTQIPGVVLFNLLLADLNIGSCILCIMLSESI</sequence>